<evidence type="ECO:0000313" key="1">
    <source>
        <dbReference type="EMBL" id="TYH32911.1"/>
    </source>
</evidence>
<dbReference type="AlphaFoldDB" id="A0A5D2HRW3"/>
<organism evidence="1 2">
    <name type="scientific">Gossypium tomentosum</name>
    <name type="common">Hawaiian cotton</name>
    <name type="synonym">Gossypium sandvicense</name>
    <dbReference type="NCBI Taxonomy" id="34277"/>
    <lineage>
        <taxon>Eukaryota</taxon>
        <taxon>Viridiplantae</taxon>
        <taxon>Streptophyta</taxon>
        <taxon>Embryophyta</taxon>
        <taxon>Tracheophyta</taxon>
        <taxon>Spermatophyta</taxon>
        <taxon>Magnoliopsida</taxon>
        <taxon>eudicotyledons</taxon>
        <taxon>Gunneridae</taxon>
        <taxon>Pentapetalae</taxon>
        <taxon>rosids</taxon>
        <taxon>malvids</taxon>
        <taxon>Malvales</taxon>
        <taxon>Malvaceae</taxon>
        <taxon>Malvoideae</taxon>
        <taxon>Gossypium</taxon>
    </lineage>
</organism>
<dbReference type="EMBL" id="CM017635">
    <property type="protein sequence ID" value="TYH32911.1"/>
    <property type="molecule type" value="Genomic_DNA"/>
</dbReference>
<evidence type="ECO:0000313" key="2">
    <source>
        <dbReference type="Proteomes" id="UP000322667"/>
    </source>
</evidence>
<accession>A0A5D2HRW3</accession>
<sequence length="151" mass="16357">MNCNGQQPGEAVAGEATLHVVVALVLSISNNNDRPVIPDLEPPTGPPCPAFLQTGNTPERNDPLWTTGVAGAEMVPEHDVQYVYSSFEALPHVTCVLYGVYSASAPAFARCVPESAFAYYAAVCCWFRVLHLQKRGLLSKSLRYSSILRCS</sequence>
<protein>
    <submittedName>
        <fullName evidence="1">Uncharacterized protein</fullName>
    </submittedName>
</protein>
<dbReference type="Proteomes" id="UP000322667">
    <property type="component" value="Chromosome D13"/>
</dbReference>
<name>A0A5D2HRW3_GOSTO</name>
<reference evidence="1 2" key="1">
    <citation type="submission" date="2019-07" db="EMBL/GenBank/DDBJ databases">
        <title>WGS assembly of Gossypium tomentosum.</title>
        <authorList>
            <person name="Chen Z.J."/>
            <person name="Sreedasyam A."/>
            <person name="Ando A."/>
            <person name="Song Q."/>
            <person name="De L."/>
            <person name="Hulse-Kemp A."/>
            <person name="Ding M."/>
            <person name="Ye W."/>
            <person name="Kirkbride R."/>
            <person name="Jenkins J."/>
            <person name="Plott C."/>
            <person name="Lovell J."/>
            <person name="Lin Y.-M."/>
            <person name="Vaughn R."/>
            <person name="Liu B."/>
            <person name="Li W."/>
            <person name="Simpson S."/>
            <person name="Scheffler B."/>
            <person name="Saski C."/>
            <person name="Grover C."/>
            <person name="Hu G."/>
            <person name="Conover J."/>
            <person name="Carlson J."/>
            <person name="Shu S."/>
            <person name="Boston L."/>
            <person name="Williams M."/>
            <person name="Peterson D."/>
            <person name="Mcgee K."/>
            <person name="Jones D."/>
            <person name="Wendel J."/>
            <person name="Stelly D."/>
            <person name="Grimwood J."/>
            <person name="Schmutz J."/>
        </authorList>
    </citation>
    <scope>NUCLEOTIDE SEQUENCE [LARGE SCALE GENOMIC DNA]</scope>
    <source>
        <strain evidence="1">7179.01</strain>
    </source>
</reference>
<proteinExistence type="predicted"/>
<gene>
    <name evidence="1" type="ORF">ES332_D13G023100v1</name>
</gene>
<keyword evidence="2" id="KW-1185">Reference proteome</keyword>